<evidence type="ECO:0000256" key="9">
    <source>
        <dbReference type="SAM" id="Phobius"/>
    </source>
</evidence>
<evidence type="ECO:0000256" key="6">
    <source>
        <dbReference type="ARBA" id="ARBA00022989"/>
    </source>
</evidence>
<keyword evidence="4" id="KW-0997">Cell inner membrane</keyword>
<comment type="similarity">
    <text evidence="8">Belongs to the TsuA/YedE (TC 9.B.102) family.</text>
</comment>
<name>A0A1T4XYK5_9BACT</name>
<reference evidence="10 11" key="1">
    <citation type="submission" date="2017-02" db="EMBL/GenBank/DDBJ databases">
        <authorList>
            <person name="Peterson S.W."/>
        </authorList>
    </citation>
    <scope>NUCLEOTIDE SEQUENCE [LARGE SCALE GENOMIC DNA]</scope>
    <source>
        <strain evidence="10 11">DSM 16080</strain>
    </source>
</reference>
<feature type="transmembrane region" description="Helical" evidence="9">
    <location>
        <begin position="150"/>
        <end position="171"/>
    </location>
</feature>
<dbReference type="OrthoDB" id="9814020at2"/>
<dbReference type="STRING" id="1121449.SAMN02745704_02595"/>
<evidence type="ECO:0000256" key="2">
    <source>
        <dbReference type="ARBA" id="ARBA00022448"/>
    </source>
</evidence>
<sequence length="174" mass="18839">MTRKTKGAWNPYLAGALTGLLLVLSVWIAGKYFGASTSFVRTAGLIEQTIAPDRVAGLDYFMKYFNKNSGIDWQWMFVLGIFLGSFLSSNASHSFRWTPVPESWKNRFGASALKRGLAAFVGGFIALFGARLAGGCPSGHGLSGLAQMAVSGYLALFMFFVGGLVMARLLYKGR</sequence>
<keyword evidence="2" id="KW-0813">Transport</keyword>
<proteinExistence type="inferred from homology"/>
<evidence type="ECO:0000256" key="7">
    <source>
        <dbReference type="ARBA" id="ARBA00023136"/>
    </source>
</evidence>
<comment type="subcellular location">
    <subcellularLocation>
        <location evidence="1">Cell inner membrane</location>
        <topology evidence="1">Multi-pass membrane protein</topology>
    </subcellularLocation>
</comment>
<feature type="transmembrane region" description="Helical" evidence="9">
    <location>
        <begin position="12"/>
        <end position="30"/>
    </location>
</feature>
<dbReference type="RefSeq" id="WP_078718137.1">
    <property type="nucleotide sequence ID" value="NZ_FUYC01000021.1"/>
</dbReference>
<dbReference type="PANTHER" id="PTHR30574:SF1">
    <property type="entry name" value="SULPHUR TRANSPORT DOMAIN-CONTAINING PROTEIN"/>
    <property type="match status" value="1"/>
</dbReference>
<organism evidence="10 11">
    <name type="scientific">Paucidesulfovibrio gracilis DSM 16080</name>
    <dbReference type="NCBI Taxonomy" id="1121449"/>
    <lineage>
        <taxon>Bacteria</taxon>
        <taxon>Pseudomonadati</taxon>
        <taxon>Thermodesulfobacteriota</taxon>
        <taxon>Desulfovibrionia</taxon>
        <taxon>Desulfovibrionales</taxon>
        <taxon>Desulfovibrionaceae</taxon>
        <taxon>Paucidesulfovibrio</taxon>
    </lineage>
</organism>
<feature type="transmembrane region" description="Helical" evidence="9">
    <location>
        <begin position="73"/>
        <end position="91"/>
    </location>
</feature>
<evidence type="ECO:0000313" key="11">
    <source>
        <dbReference type="Proteomes" id="UP000190027"/>
    </source>
</evidence>
<protein>
    <submittedName>
        <fullName evidence="10">Uncharacterized protein</fullName>
    </submittedName>
</protein>
<evidence type="ECO:0000256" key="4">
    <source>
        <dbReference type="ARBA" id="ARBA00022519"/>
    </source>
</evidence>
<dbReference type="EMBL" id="FUYC01000021">
    <property type="protein sequence ID" value="SKA94637.1"/>
    <property type="molecule type" value="Genomic_DNA"/>
</dbReference>
<accession>A0A1T4XYK5</accession>
<dbReference type="InterPro" id="IPR007272">
    <property type="entry name" value="Sulf_transp_TsuA/YedE"/>
</dbReference>
<keyword evidence="11" id="KW-1185">Reference proteome</keyword>
<keyword evidence="3" id="KW-1003">Cell membrane</keyword>
<feature type="transmembrane region" description="Helical" evidence="9">
    <location>
        <begin position="112"/>
        <end position="130"/>
    </location>
</feature>
<keyword evidence="5 9" id="KW-0812">Transmembrane</keyword>
<dbReference type="AlphaFoldDB" id="A0A1T4XYK5"/>
<evidence type="ECO:0000256" key="5">
    <source>
        <dbReference type="ARBA" id="ARBA00022692"/>
    </source>
</evidence>
<dbReference type="Proteomes" id="UP000190027">
    <property type="component" value="Unassembled WGS sequence"/>
</dbReference>
<evidence type="ECO:0000256" key="3">
    <source>
        <dbReference type="ARBA" id="ARBA00022475"/>
    </source>
</evidence>
<gene>
    <name evidence="10" type="ORF">SAMN02745704_02595</name>
</gene>
<keyword evidence="7 9" id="KW-0472">Membrane</keyword>
<evidence type="ECO:0000256" key="8">
    <source>
        <dbReference type="ARBA" id="ARBA00035655"/>
    </source>
</evidence>
<dbReference type="GO" id="GO:0005886">
    <property type="term" value="C:plasma membrane"/>
    <property type="evidence" value="ECO:0007669"/>
    <property type="project" value="UniProtKB-SubCell"/>
</dbReference>
<keyword evidence="6 9" id="KW-1133">Transmembrane helix</keyword>
<dbReference type="Pfam" id="PF04143">
    <property type="entry name" value="Sulf_transp"/>
    <property type="match status" value="1"/>
</dbReference>
<evidence type="ECO:0000313" key="10">
    <source>
        <dbReference type="EMBL" id="SKA94637.1"/>
    </source>
</evidence>
<dbReference type="PANTHER" id="PTHR30574">
    <property type="entry name" value="INNER MEMBRANE PROTEIN YEDE"/>
    <property type="match status" value="1"/>
</dbReference>
<evidence type="ECO:0000256" key="1">
    <source>
        <dbReference type="ARBA" id="ARBA00004429"/>
    </source>
</evidence>